<comment type="caution">
    <text evidence="1">The sequence shown here is derived from an EMBL/GenBank/DDBJ whole genome shotgun (WGS) entry which is preliminary data.</text>
</comment>
<dbReference type="Pfam" id="PF13384">
    <property type="entry name" value="HTH_23"/>
    <property type="match status" value="1"/>
</dbReference>
<gene>
    <name evidence="1" type="ORF">CH339_04930</name>
</gene>
<dbReference type="OrthoDB" id="7605239at2"/>
<dbReference type="Proteomes" id="UP000249299">
    <property type="component" value="Unassembled WGS sequence"/>
</dbReference>
<organism evidence="1 2">
    <name type="scientific">Rhodobium orientis</name>
    <dbReference type="NCBI Taxonomy" id="34017"/>
    <lineage>
        <taxon>Bacteria</taxon>
        <taxon>Pseudomonadati</taxon>
        <taxon>Pseudomonadota</taxon>
        <taxon>Alphaproteobacteria</taxon>
        <taxon>Hyphomicrobiales</taxon>
        <taxon>Rhodobiaceae</taxon>
        <taxon>Rhodobium</taxon>
    </lineage>
</organism>
<name>A0A327JRX2_9HYPH</name>
<dbReference type="RefSeq" id="WP_111433166.1">
    <property type="nucleotide sequence ID" value="NZ_JACIGG010000004.1"/>
</dbReference>
<keyword evidence="2" id="KW-1185">Reference proteome</keyword>
<sequence length="129" mass="13992">MTGSFDGLPALLAEFAEEIGLEGALKIAEARGGQQVYLPSSVSDDHWLSELVGRPAAEKLCRRYCARGGINLVIPLGPAGHRSKARRRLFKALAEGKSVSETVRASGVHERTVYRAKARLKDDTQGDLF</sequence>
<proteinExistence type="predicted"/>
<dbReference type="SUPFAM" id="SSF46689">
    <property type="entry name" value="Homeodomain-like"/>
    <property type="match status" value="1"/>
</dbReference>
<accession>A0A327JRX2</accession>
<dbReference type="EMBL" id="NPEV01000006">
    <property type="protein sequence ID" value="RAI29027.1"/>
    <property type="molecule type" value="Genomic_DNA"/>
</dbReference>
<dbReference type="AlphaFoldDB" id="A0A327JRX2"/>
<evidence type="ECO:0000313" key="1">
    <source>
        <dbReference type="EMBL" id="RAI29027.1"/>
    </source>
</evidence>
<reference evidence="1 2" key="1">
    <citation type="submission" date="2017-07" db="EMBL/GenBank/DDBJ databases">
        <title>Draft Genome Sequences of Select Purple Nonsulfur Bacteria.</title>
        <authorList>
            <person name="Lasarre B."/>
            <person name="Mckinlay J.B."/>
        </authorList>
    </citation>
    <scope>NUCLEOTIDE SEQUENCE [LARGE SCALE GENOMIC DNA]</scope>
    <source>
        <strain evidence="1 2">DSM 11290</strain>
    </source>
</reference>
<protein>
    <submittedName>
        <fullName evidence="1">Uncharacterized protein</fullName>
    </submittedName>
</protein>
<dbReference type="InterPro" id="IPR009057">
    <property type="entry name" value="Homeodomain-like_sf"/>
</dbReference>
<evidence type="ECO:0000313" key="2">
    <source>
        <dbReference type="Proteomes" id="UP000249299"/>
    </source>
</evidence>